<name>A0AAX4HTM4_9BACT</name>
<dbReference type="AlphaFoldDB" id="A0AAX4HTM4"/>
<keyword evidence="2" id="KW-1185">Reference proteome</keyword>
<protein>
    <submittedName>
        <fullName evidence="1">YkgJ family cysteine cluster protein</fullName>
    </submittedName>
</protein>
<proteinExistence type="predicted"/>
<dbReference type="RefSeq" id="WP_321399268.1">
    <property type="nucleotide sequence ID" value="NZ_CP139487.1"/>
</dbReference>
<evidence type="ECO:0000313" key="1">
    <source>
        <dbReference type="EMBL" id="WPU66748.1"/>
    </source>
</evidence>
<dbReference type="Pfam" id="PF03692">
    <property type="entry name" value="CxxCxxCC"/>
    <property type="match status" value="1"/>
</dbReference>
<dbReference type="Proteomes" id="UP001324634">
    <property type="component" value="Chromosome"/>
</dbReference>
<sequence length="172" mass="19740">MRVLDLYQKVSEFTVGPEAQALSHCQKGCSRCCYVDLSVFQVESHNIENWFRSLPIEKQSAIREKWKTPLNTTQTFHGVEAKSCVFLHEEACTIYEARPLICRTQGLAMKFKDGADEYLDICPLNEDMLDELSEKEVLNLDLLNMILSQLEKVDAGNHSRERVALSDLREKL</sequence>
<evidence type="ECO:0000313" key="2">
    <source>
        <dbReference type="Proteomes" id="UP001324634"/>
    </source>
</evidence>
<organism evidence="1 2">
    <name type="scientific">Peredibacter starrii</name>
    <dbReference type="NCBI Taxonomy" id="28202"/>
    <lineage>
        <taxon>Bacteria</taxon>
        <taxon>Pseudomonadati</taxon>
        <taxon>Bdellovibrionota</taxon>
        <taxon>Bacteriovoracia</taxon>
        <taxon>Bacteriovoracales</taxon>
        <taxon>Bacteriovoracaceae</taxon>
        <taxon>Peredibacter</taxon>
    </lineage>
</organism>
<accession>A0AAX4HTM4</accession>
<dbReference type="InterPro" id="IPR005358">
    <property type="entry name" value="Puta_zinc/iron-chelating_dom"/>
</dbReference>
<gene>
    <name evidence="1" type="ORF">SOO65_08310</name>
</gene>
<dbReference type="KEGG" id="psti:SOO65_08310"/>
<reference evidence="1 2" key="1">
    <citation type="submission" date="2023-11" db="EMBL/GenBank/DDBJ databases">
        <title>Peredibacter starrii A3.12.</title>
        <authorList>
            <person name="Mitchell R.J."/>
        </authorList>
    </citation>
    <scope>NUCLEOTIDE SEQUENCE [LARGE SCALE GENOMIC DNA]</scope>
    <source>
        <strain evidence="1 2">A3.12</strain>
    </source>
</reference>
<dbReference type="EMBL" id="CP139487">
    <property type="protein sequence ID" value="WPU66748.1"/>
    <property type="molecule type" value="Genomic_DNA"/>
</dbReference>